<keyword evidence="2" id="KW-1185">Reference proteome</keyword>
<dbReference type="STRING" id="1335309.GA0116948_101235"/>
<dbReference type="EMBL" id="FMAR01000001">
    <property type="protein sequence ID" value="SCB77216.1"/>
    <property type="molecule type" value="Genomic_DNA"/>
</dbReference>
<sequence length="61" mass="6976">MYNKIYNIIFNRFVQGTAMREDTETAPGCSARGRIESYSAKRGLFFSAAYQLRVILPPKAR</sequence>
<accession>A0A1C3Z4E1</accession>
<proteinExistence type="predicted"/>
<evidence type="ECO:0000313" key="2">
    <source>
        <dbReference type="Proteomes" id="UP000242818"/>
    </source>
</evidence>
<evidence type="ECO:0000313" key="1">
    <source>
        <dbReference type="EMBL" id="SCB77216.1"/>
    </source>
</evidence>
<dbReference type="Proteomes" id="UP000242818">
    <property type="component" value="Unassembled WGS sequence"/>
</dbReference>
<dbReference type="AlphaFoldDB" id="A0A1C3Z4E1"/>
<protein>
    <submittedName>
        <fullName evidence="1">Uncharacterized protein</fullName>
    </submittedName>
</protein>
<organism evidence="1 2">
    <name type="scientific">Chitinophaga costaii</name>
    <dbReference type="NCBI Taxonomy" id="1335309"/>
    <lineage>
        <taxon>Bacteria</taxon>
        <taxon>Pseudomonadati</taxon>
        <taxon>Bacteroidota</taxon>
        <taxon>Chitinophagia</taxon>
        <taxon>Chitinophagales</taxon>
        <taxon>Chitinophagaceae</taxon>
        <taxon>Chitinophaga</taxon>
    </lineage>
</organism>
<reference evidence="1 2" key="1">
    <citation type="submission" date="2016-08" db="EMBL/GenBank/DDBJ databases">
        <authorList>
            <person name="Seilhamer J.J."/>
        </authorList>
    </citation>
    <scope>NUCLEOTIDE SEQUENCE [LARGE SCALE GENOMIC DNA]</scope>
    <source>
        <strain evidence="1 2">A37T2</strain>
    </source>
</reference>
<gene>
    <name evidence="1" type="ORF">GA0116948_101235</name>
</gene>
<name>A0A1C3Z4E1_9BACT</name>